<evidence type="ECO:0000256" key="1">
    <source>
        <dbReference type="ARBA" id="ARBA00022723"/>
    </source>
</evidence>
<dbReference type="InterPro" id="IPR017896">
    <property type="entry name" value="4Fe4S_Fe-S-bd"/>
</dbReference>
<organism evidence="5 6">
    <name type="scientific">Biomaibacter acetigenes</name>
    <dbReference type="NCBI Taxonomy" id="2316383"/>
    <lineage>
        <taxon>Bacteria</taxon>
        <taxon>Bacillati</taxon>
        <taxon>Bacillota</taxon>
        <taxon>Clostridia</taxon>
        <taxon>Thermosediminibacterales</taxon>
        <taxon>Tepidanaerobacteraceae</taxon>
        <taxon>Biomaibacter</taxon>
    </lineage>
</organism>
<gene>
    <name evidence="5" type="ORF">D2962_12435</name>
</gene>
<evidence type="ECO:0000256" key="2">
    <source>
        <dbReference type="ARBA" id="ARBA00023004"/>
    </source>
</evidence>
<reference evidence="5 6" key="1">
    <citation type="submission" date="2018-10" db="EMBL/GenBank/DDBJ databases">
        <authorList>
            <person name="Zhang X."/>
        </authorList>
    </citation>
    <scope>NUCLEOTIDE SEQUENCE [LARGE SCALE GENOMIC DNA]</scope>
    <source>
        <strain evidence="5 6">SK-G1</strain>
    </source>
</reference>
<dbReference type="Pfam" id="PF14697">
    <property type="entry name" value="Fer4_21"/>
    <property type="match status" value="1"/>
</dbReference>
<sequence>MPFIIKKADCIGCGSCFNLCPYESIAEVRGEREYYTIDQKACMECSLCFRCCPVKAVKVAEQECSGGETID</sequence>
<feature type="domain" description="4Fe-4S ferredoxin-type" evidence="4">
    <location>
        <begin position="1"/>
        <end position="31"/>
    </location>
</feature>
<dbReference type="EMBL" id="CP033169">
    <property type="protein sequence ID" value="AYO31301.1"/>
    <property type="molecule type" value="Genomic_DNA"/>
</dbReference>
<dbReference type="Proteomes" id="UP000280960">
    <property type="component" value="Chromosome"/>
</dbReference>
<dbReference type="Gene3D" id="3.30.70.20">
    <property type="match status" value="1"/>
</dbReference>
<evidence type="ECO:0000256" key="3">
    <source>
        <dbReference type="ARBA" id="ARBA00023014"/>
    </source>
</evidence>
<dbReference type="GO" id="GO:0051536">
    <property type="term" value="F:iron-sulfur cluster binding"/>
    <property type="evidence" value="ECO:0007669"/>
    <property type="project" value="UniProtKB-KW"/>
</dbReference>
<evidence type="ECO:0000259" key="4">
    <source>
        <dbReference type="PROSITE" id="PS51379"/>
    </source>
</evidence>
<dbReference type="AlphaFoldDB" id="A0A3G2R7A0"/>
<proteinExistence type="predicted"/>
<evidence type="ECO:0000313" key="5">
    <source>
        <dbReference type="EMBL" id="AYO31301.1"/>
    </source>
</evidence>
<accession>A0A3G2R7A0</accession>
<dbReference type="InterPro" id="IPR017900">
    <property type="entry name" value="4Fe4S_Fe_S_CS"/>
</dbReference>
<dbReference type="GO" id="GO:0046872">
    <property type="term" value="F:metal ion binding"/>
    <property type="evidence" value="ECO:0007669"/>
    <property type="project" value="UniProtKB-KW"/>
</dbReference>
<protein>
    <submittedName>
        <fullName evidence="5">4Fe-4S dicluster domain-containing protein</fullName>
    </submittedName>
</protein>
<keyword evidence="1" id="KW-0479">Metal-binding</keyword>
<dbReference type="PROSITE" id="PS00198">
    <property type="entry name" value="4FE4S_FER_1"/>
    <property type="match status" value="1"/>
</dbReference>
<dbReference type="PROSITE" id="PS51379">
    <property type="entry name" value="4FE4S_FER_2"/>
    <property type="match status" value="2"/>
</dbReference>
<dbReference type="SUPFAM" id="SSF54862">
    <property type="entry name" value="4Fe-4S ferredoxins"/>
    <property type="match status" value="1"/>
</dbReference>
<keyword evidence="2" id="KW-0408">Iron</keyword>
<evidence type="ECO:0000313" key="6">
    <source>
        <dbReference type="Proteomes" id="UP000280960"/>
    </source>
</evidence>
<dbReference type="KEGG" id="bacg:D2962_12435"/>
<feature type="domain" description="4Fe-4S ferredoxin-type" evidence="4">
    <location>
        <begin position="33"/>
        <end position="62"/>
    </location>
</feature>
<dbReference type="RefSeq" id="WP_120768733.1">
    <property type="nucleotide sequence ID" value="NZ_CP033169.1"/>
</dbReference>
<name>A0A3G2R7A0_9FIRM</name>
<keyword evidence="3" id="KW-0411">Iron-sulfur</keyword>
<keyword evidence="6" id="KW-1185">Reference proteome</keyword>